<feature type="transmembrane region" description="Helical" evidence="1">
    <location>
        <begin position="444"/>
        <end position="463"/>
    </location>
</feature>
<evidence type="ECO:0000313" key="5">
    <source>
        <dbReference type="Proteomes" id="UP001159042"/>
    </source>
</evidence>
<feature type="transmembrane region" description="Helical" evidence="1">
    <location>
        <begin position="566"/>
        <end position="585"/>
    </location>
</feature>
<feature type="transmembrane region" description="Helical" evidence="1">
    <location>
        <begin position="270"/>
        <end position="291"/>
    </location>
</feature>
<sequence length="647" mass="74085">MNALEIIPFLLLFIRTIICTNTTTNPVKLTMKQGLLINQILSVYALDNAENDLCRNHTKRFKIGLRAFEPWALQMFDSSSKLQAGVLLGNLVDYGSFSQCLGIYKDTEQGPIYGKHCLLQLRLSKNLMRKILSYHNVSEKRFDKVYVSVEKSYPGWSVCVPHSCSREDILRHFNRTIMEMAEGLELSVSLNERHCNSALNQPVMGTSQYVVLSFLSVFIILGLTAALIDFQSDQENASLFVDTFSALKNMRRVMREGAGKKEMDFDFINGLRIFSSGSVVIGHRYIMYIMFPVINQLEELDWIVQFSSTLVLGSTITVDSFFMTSGMLVSIGFFEHVTKTGSFNPALFYLHRYLRITAPLAVVILFYVSTVQFLGSGPLQEYVYTNHQKPCQDYWWAALLHVQAYVNPTALCIYQNWYLSTDMAFYFFSPVVLYPLWRWPRFGYANIALLFVSATASSFYFAWVRGYNGEILPVTNQLFQTRYFSEYYIQPHTRAATYIIGLGFGYFVFHTKDRKIVVSKWWNMALWIGSLVVMATTVFSSGIFYLESHEYDKLATSCFLAFSRTAWTIGVVWIMWSCMHGYGGIVNDFLSAHVFRVLGRITYAIFLLHSIVQLYKNAAGKAPLTFSNMNVIYDAFADLFTVFIIAF</sequence>
<proteinExistence type="predicted"/>
<feature type="transmembrane region" description="Helical" evidence="1">
    <location>
        <begin position="521"/>
        <end position="546"/>
    </location>
</feature>
<keyword evidence="1" id="KW-0472">Membrane</keyword>
<feature type="chain" id="PRO_5043843791" description="Nose resistant-to-fluoxetine protein N-terminal domain-containing protein" evidence="2">
    <location>
        <begin position="20"/>
        <end position="647"/>
    </location>
</feature>
<dbReference type="Proteomes" id="UP001159042">
    <property type="component" value="Unassembled WGS sequence"/>
</dbReference>
<feature type="signal peptide" evidence="2">
    <location>
        <begin position="1"/>
        <end position="19"/>
    </location>
</feature>
<evidence type="ECO:0000259" key="3">
    <source>
        <dbReference type="SMART" id="SM00703"/>
    </source>
</evidence>
<dbReference type="Pfam" id="PF01757">
    <property type="entry name" value="Acyl_transf_3"/>
    <property type="match status" value="1"/>
</dbReference>
<evidence type="ECO:0000256" key="1">
    <source>
        <dbReference type="SAM" id="Phobius"/>
    </source>
</evidence>
<organism evidence="4 5">
    <name type="scientific">Exocentrus adspersus</name>
    <dbReference type="NCBI Taxonomy" id="1586481"/>
    <lineage>
        <taxon>Eukaryota</taxon>
        <taxon>Metazoa</taxon>
        <taxon>Ecdysozoa</taxon>
        <taxon>Arthropoda</taxon>
        <taxon>Hexapoda</taxon>
        <taxon>Insecta</taxon>
        <taxon>Pterygota</taxon>
        <taxon>Neoptera</taxon>
        <taxon>Endopterygota</taxon>
        <taxon>Coleoptera</taxon>
        <taxon>Polyphaga</taxon>
        <taxon>Cucujiformia</taxon>
        <taxon>Chrysomeloidea</taxon>
        <taxon>Cerambycidae</taxon>
        <taxon>Lamiinae</taxon>
        <taxon>Acanthocinini</taxon>
        <taxon>Exocentrus</taxon>
    </lineage>
</organism>
<gene>
    <name evidence="4" type="ORF">NQ315_011750</name>
</gene>
<accession>A0AAV8W0N1</accession>
<reference evidence="4 5" key="1">
    <citation type="journal article" date="2023" name="Insect Mol. Biol.">
        <title>Genome sequencing provides insights into the evolution of gene families encoding plant cell wall-degrading enzymes in longhorned beetles.</title>
        <authorList>
            <person name="Shin N.R."/>
            <person name="Okamura Y."/>
            <person name="Kirsch R."/>
            <person name="Pauchet Y."/>
        </authorList>
    </citation>
    <scope>NUCLEOTIDE SEQUENCE [LARGE SCALE GENOMIC DNA]</scope>
    <source>
        <strain evidence="4">EAD_L_NR</strain>
    </source>
</reference>
<dbReference type="PANTHER" id="PTHR11161:SF0">
    <property type="entry name" value="O-ACYLTRANSFERASE LIKE PROTEIN"/>
    <property type="match status" value="1"/>
</dbReference>
<feature type="transmembrane region" description="Helical" evidence="1">
    <location>
        <begin position="417"/>
        <end position="437"/>
    </location>
</feature>
<dbReference type="GO" id="GO:0016747">
    <property type="term" value="F:acyltransferase activity, transferring groups other than amino-acyl groups"/>
    <property type="evidence" value="ECO:0007669"/>
    <property type="project" value="InterPro"/>
</dbReference>
<feature type="transmembrane region" description="Helical" evidence="1">
    <location>
        <begin position="353"/>
        <end position="374"/>
    </location>
</feature>
<keyword evidence="1" id="KW-1133">Transmembrane helix</keyword>
<feature type="non-terminal residue" evidence="4">
    <location>
        <position position="647"/>
    </location>
</feature>
<keyword evidence="1" id="KW-0812">Transmembrane</keyword>
<feature type="transmembrane region" description="Helical" evidence="1">
    <location>
        <begin position="311"/>
        <end position="333"/>
    </location>
</feature>
<dbReference type="AlphaFoldDB" id="A0AAV8W0N1"/>
<dbReference type="InterPro" id="IPR002656">
    <property type="entry name" value="Acyl_transf_3_dom"/>
</dbReference>
<keyword evidence="5" id="KW-1185">Reference proteome</keyword>
<dbReference type="PANTHER" id="PTHR11161">
    <property type="entry name" value="O-ACYLTRANSFERASE"/>
    <property type="match status" value="1"/>
</dbReference>
<evidence type="ECO:0000256" key="2">
    <source>
        <dbReference type="SAM" id="SignalP"/>
    </source>
</evidence>
<evidence type="ECO:0000313" key="4">
    <source>
        <dbReference type="EMBL" id="KAJ8920095.1"/>
    </source>
</evidence>
<dbReference type="SMART" id="SM00703">
    <property type="entry name" value="NRF"/>
    <property type="match status" value="1"/>
</dbReference>
<feature type="transmembrane region" description="Helical" evidence="1">
    <location>
        <begin position="492"/>
        <end position="509"/>
    </location>
</feature>
<feature type="transmembrane region" description="Helical" evidence="1">
    <location>
        <begin position="209"/>
        <end position="228"/>
    </location>
</feature>
<dbReference type="InterPro" id="IPR052728">
    <property type="entry name" value="O2_lipid_transport_reg"/>
</dbReference>
<dbReference type="Pfam" id="PF20146">
    <property type="entry name" value="NRF"/>
    <property type="match status" value="1"/>
</dbReference>
<keyword evidence="2" id="KW-0732">Signal</keyword>
<comment type="caution">
    <text evidence="4">The sequence shown here is derived from an EMBL/GenBank/DDBJ whole genome shotgun (WGS) entry which is preliminary data.</text>
</comment>
<feature type="domain" description="Nose resistant-to-fluoxetine protein N-terminal" evidence="3">
    <location>
        <begin position="51"/>
        <end position="190"/>
    </location>
</feature>
<dbReference type="InterPro" id="IPR006621">
    <property type="entry name" value="Nose-resist-to-fluoxetine_N"/>
</dbReference>
<feature type="transmembrane region" description="Helical" evidence="1">
    <location>
        <begin position="627"/>
        <end position="646"/>
    </location>
</feature>
<protein>
    <recommendedName>
        <fullName evidence="3">Nose resistant-to-fluoxetine protein N-terminal domain-containing protein</fullName>
    </recommendedName>
</protein>
<dbReference type="EMBL" id="JANEYG010000015">
    <property type="protein sequence ID" value="KAJ8920095.1"/>
    <property type="molecule type" value="Genomic_DNA"/>
</dbReference>
<feature type="transmembrane region" description="Helical" evidence="1">
    <location>
        <begin position="597"/>
        <end position="615"/>
    </location>
</feature>
<name>A0AAV8W0N1_9CUCU</name>